<evidence type="ECO:0000313" key="2">
    <source>
        <dbReference type="EMBL" id="KAF4468755.1"/>
    </source>
</evidence>
<dbReference type="Proteomes" id="UP000554235">
    <property type="component" value="Unassembled WGS sequence"/>
</dbReference>
<feature type="region of interest" description="Disordered" evidence="1">
    <location>
        <begin position="221"/>
        <end position="250"/>
    </location>
</feature>
<dbReference type="AlphaFoldDB" id="A0A8H4LI44"/>
<keyword evidence="3" id="KW-1185">Reference proteome</keyword>
<feature type="region of interest" description="Disordered" evidence="1">
    <location>
        <begin position="101"/>
        <end position="134"/>
    </location>
</feature>
<protein>
    <submittedName>
        <fullName evidence="2">Uncharacterized protein</fullName>
    </submittedName>
</protein>
<gene>
    <name evidence="2" type="ORF">FALBO_4339</name>
</gene>
<sequence length="295" mass="31591">MDRRSVGKHGGQLLWTGGFYDADTDADAMLMLMPCGPEHRAESHQRAECVTLSRQMSVAGFKVARLGNTVAVGAAQSRPVKPSRIEIFLSWLSTRRDRKLARPSGVADSAKPLRATTSNAGTEGPAKDLHPPRPSQLGSPFALCSVAPFSAISFSWRRSLTPFSSPGLAEDDCSKRCIYRGLQALSLPLPSALQGSWPEATRAVGISSASATLQQHRTPWAPRISTAVLTDPRGRSPSTDESPVSSSRQLPVGRFGPLELGSHGHQWWLCRPAGPVGRVGAAPLVWSAALKEEAL</sequence>
<proteinExistence type="predicted"/>
<name>A0A8H4LI44_9HYPO</name>
<accession>A0A8H4LI44</accession>
<comment type="caution">
    <text evidence="2">The sequence shown here is derived from an EMBL/GenBank/DDBJ whole genome shotgun (WGS) entry which is preliminary data.</text>
</comment>
<reference evidence="2 3" key="1">
    <citation type="submission" date="2020-01" db="EMBL/GenBank/DDBJ databases">
        <title>Identification and distribution of gene clusters putatively required for synthesis of sphingolipid metabolism inhibitors in phylogenetically diverse species of the filamentous fungus Fusarium.</title>
        <authorList>
            <person name="Kim H.-S."/>
            <person name="Busman M."/>
            <person name="Brown D.W."/>
            <person name="Divon H."/>
            <person name="Uhlig S."/>
            <person name="Proctor R.H."/>
        </authorList>
    </citation>
    <scope>NUCLEOTIDE SEQUENCE [LARGE SCALE GENOMIC DNA]</scope>
    <source>
        <strain evidence="2 3">NRRL 20459</strain>
    </source>
</reference>
<dbReference type="EMBL" id="JAADYS010000566">
    <property type="protein sequence ID" value="KAF4468755.1"/>
    <property type="molecule type" value="Genomic_DNA"/>
</dbReference>
<evidence type="ECO:0000313" key="3">
    <source>
        <dbReference type="Proteomes" id="UP000554235"/>
    </source>
</evidence>
<evidence type="ECO:0000256" key="1">
    <source>
        <dbReference type="SAM" id="MobiDB-lite"/>
    </source>
</evidence>
<organism evidence="2 3">
    <name type="scientific">Fusarium albosuccineum</name>
    <dbReference type="NCBI Taxonomy" id="1237068"/>
    <lineage>
        <taxon>Eukaryota</taxon>
        <taxon>Fungi</taxon>
        <taxon>Dikarya</taxon>
        <taxon>Ascomycota</taxon>
        <taxon>Pezizomycotina</taxon>
        <taxon>Sordariomycetes</taxon>
        <taxon>Hypocreomycetidae</taxon>
        <taxon>Hypocreales</taxon>
        <taxon>Nectriaceae</taxon>
        <taxon>Fusarium</taxon>
        <taxon>Fusarium decemcellulare species complex</taxon>
    </lineage>
</organism>
<feature type="compositionally biased region" description="Low complexity" evidence="1">
    <location>
        <begin position="236"/>
        <end position="247"/>
    </location>
</feature>